<evidence type="ECO:0000256" key="1">
    <source>
        <dbReference type="ARBA" id="ARBA00001913"/>
    </source>
</evidence>
<keyword evidence="9" id="KW-0560">Oxidoreductase</keyword>
<reference evidence="14" key="1">
    <citation type="submission" date="2018-05" db="EMBL/GenBank/DDBJ databases">
        <authorList>
            <person name="Lanie J.A."/>
            <person name="Ng W.-L."/>
            <person name="Kazmierczak K.M."/>
            <person name="Andrzejewski T.M."/>
            <person name="Davidsen T.M."/>
            <person name="Wayne K.J."/>
            <person name="Tettelin H."/>
            <person name="Glass J.I."/>
            <person name="Rusch D."/>
            <person name="Podicherti R."/>
            <person name="Tsui H.-C.T."/>
            <person name="Winkler M.E."/>
        </authorList>
    </citation>
    <scope>NUCLEOTIDE SEQUENCE</scope>
</reference>
<comment type="cofactor">
    <cofactor evidence="2">
        <name>pyrroloquinoline quinone</name>
        <dbReference type="ChEBI" id="CHEBI:58442"/>
    </cofactor>
</comment>
<dbReference type="InterPro" id="IPR011047">
    <property type="entry name" value="Quinoprotein_ADH-like_sf"/>
</dbReference>
<dbReference type="SMART" id="SM00564">
    <property type="entry name" value="PQQ"/>
    <property type="match status" value="5"/>
</dbReference>
<evidence type="ECO:0000256" key="10">
    <source>
        <dbReference type="ARBA" id="ARBA00023004"/>
    </source>
</evidence>
<keyword evidence="8" id="KW-0634">PQQ</keyword>
<proteinExistence type="inferred from homology"/>
<evidence type="ECO:0000256" key="7">
    <source>
        <dbReference type="ARBA" id="ARBA00022837"/>
    </source>
</evidence>
<dbReference type="EMBL" id="UINC01002270">
    <property type="protein sequence ID" value="SUZ94824.1"/>
    <property type="molecule type" value="Genomic_DNA"/>
</dbReference>
<evidence type="ECO:0000256" key="12">
    <source>
        <dbReference type="SAM" id="MobiDB-lite"/>
    </source>
</evidence>
<evidence type="ECO:0000259" key="13">
    <source>
        <dbReference type="PROSITE" id="PS51007"/>
    </source>
</evidence>
<keyword evidence="4" id="KW-0349">Heme</keyword>
<dbReference type="GO" id="GO:0020037">
    <property type="term" value="F:heme binding"/>
    <property type="evidence" value="ECO:0007669"/>
    <property type="project" value="InterPro"/>
</dbReference>
<dbReference type="AlphaFoldDB" id="A0A381RUD1"/>
<dbReference type="GO" id="GO:0016020">
    <property type="term" value="C:membrane"/>
    <property type="evidence" value="ECO:0007669"/>
    <property type="project" value="InterPro"/>
</dbReference>
<dbReference type="GO" id="GO:0016614">
    <property type="term" value="F:oxidoreductase activity, acting on CH-OH group of donors"/>
    <property type="evidence" value="ECO:0007669"/>
    <property type="project" value="InterPro"/>
</dbReference>
<evidence type="ECO:0000256" key="8">
    <source>
        <dbReference type="ARBA" id="ARBA00022891"/>
    </source>
</evidence>
<dbReference type="InterPro" id="IPR018391">
    <property type="entry name" value="PQQ_b-propeller_rpt"/>
</dbReference>
<dbReference type="Pfam" id="PF01011">
    <property type="entry name" value="PQQ"/>
    <property type="match status" value="2"/>
</dbReference>
<dbReference type="InterPro" id="IPR017512">
    <property type="entry name" value="PQQ_MeOH/EtOH_DH"/>
</dbReference>
<dbReference type="InterPro" id="IPR002372">
    <property type="entry name" value="PQQ_rpt_dom"/>
</dbReference>
<feature type="region of interest" description="Disordered" evidence="12">
    <location>
        <begin position="56"/>
        <end position="77"/>
    </location>
</feature>
<dbReference type="InterPro" id="IPR036909">
    <property type="entry name" value="Cyt_c-like_dom_sf"/>
</dbReference>
<dbReference type="SUPFAM" id="SSF46626">
    <property type="entry name" value="Cytochrome c"/>
    <property type="match status" value="1"/>
</dbReference>
<dbReference type="Gene3D" id="1.10.760.10">
    <property type="entry name" value="Cytochrome c-like domain"/>
    <property type="match status" value="1"/>
</dbReference>
<evidence type="ECO:0000256" key="2">
    <source>
        <dbReference type="ARBA" id="ARBA00001931"/>
    </source>
</evidence>
<evidence type="ECO:0000313" key="14">
    <source>
        <dbReference type="EMBL" id="SUZ94824.1"/>
    </source>
</evidence>
<evidence type="ECO:0000256" key="3">
    <source>
        <dbReference type="ARBA" id="ARBA00008156"/>
    </source>
</evidence>
<organism evidence="14">
    <name type="scientific">marine metagenome</name>
    <dbReference type="NCBI Taxonomy" id="408172"/>
    <lineage>
        <taxon>unclassified sequences</taxon>
        <taxon>metagenomes</taxon>
        <taxon>ecological metagenomes</taxon>
    </lineage>
</organism>
<accession>A0A381RUD1</accession>
<keyword evidence="5" id="KW-0479">Metal-binding</keyword>
<dbReference type="SUPFAM" id="SSF50998">
    <property type="entry name" value="Quinoprotein alcohol dehydrogenase-like"/>
    <property type="match status" value="1"/>
</dbReference>
<comment type="similarity">
    <text evidence="3">Belongs to the bacterial PQQ dehydrogenase family.</text>
</comment>
<dbReference type="NCBIfam" id="TIGR03075">
    <property type="entry name" value="PQQ_enz_alc_DH"/>
    <property type="match status" value="1"/>
</dbReference>
<dbReference type="InterPro" id="IPR009056">
    <property type="entry name" value="Cyt_c-like_dom"/>
</dbReference>
<dbReference type="PROSITE" id="PS51257">
    <property type="entry name" value="PROKAR_LIPOPROTEIN"/>
    <property type="match status" value="1"/>
</dbReference>
<dbReference type="Gene3D" id="2.140.10.10">
    <property type="entry name" value="Quinoprotein alcohol dehydrogenase-like superfamily"/>
    <property type="match status" value="1"/>
</dbReference>
<feature type="domain" description="Cytochrome c" evidence="13">
    <location>
        <begin position="628"/>
        <end position="702"/>
    </location>
</feature>
<dbReference type="PANTHER" id="PTHR32303">
    <property type="entry name" value="QUINOPROTEIN ALCOHOL DEHYDROGENASE (CYTOCHROME C)"/>
    <property type="match status" value="1"/>
</dbReference>
<keyword evidence="10" id="KW-0408">Iron</keyword>
<dbReference type="Pfam" id="PF13442">
    <property type="entry name" value="Cytochrome_CBB3"/>
    <property type="match status" value="1"/>
</dbReference>
<keyword evidence="7" id="KW-0106">Calcium</keyword>
<comment type="cofactor">
    <cofactor evidence="1">
        <name>Ca(2+)</name>
        <dbReference type="ChEBI" id="CHEBI:29108"/>
    </cofactor>
</comment>
<dbReference type="PROSITE" id="PS00364">
    <property type="entry name" value="BACTERIAL_PQQ_2"/>
    <property type="match status" value="1"/>
</dbReference>
<dbReference type="GO" id="GO:0009055">
    <property type="term" value="F:electron transfer activity"/>
    <property type="evidence" value="ECO:0007669"/>
    <property type="project" value="InterPro"/>
</dbReference>
<evidence type="ECO:0000256" key="6">
    <source>
        <dbReference type="ARBA" id="ARBA00022729"/>
    </source>
</evidence>
<gene>
    <name evidence="14" type="ORF">METZ01_LOCUS47678</name>
</gene>
<dbReference type="CDD" id="cd10279">
    <property type="entry name" value="PQQ_ADH_II"/>
    <property type="match status" value="1"/>
</dbReference>
<evidence type="ECO:0000256" key="11">
    <source>
        <dbReference type="ARBA" id="ARBA00023157"/>
    </source>
</evidence>
<dbReference type="GO" id="GO:0030288">
    <property type="term" value="C:outer membrane-bounded periplasmic space"/>
    <property type="evidence" value="ECO:0007669"/>
    <property type="project" value="InterPro"/>
</dbReference>
<feature type="compositionally biased region" description="Polar residues" evidence="12">
    <location>
        <begin position="56"/>
        <end position="70"/>
    </location>
</feature>
<evidence type="ECO:0000256" key="9">
    <source>
        <dbReference type="ARBA" id="ARBA00023002"/>
    </source>
</evidence>
<dbReference type="InterPro" id="IPR001479">
    <property type="entry name" value="Quinoprotein_DH_CS"/>
</dbReference>
<protein>
    <recommendedName>
        <fullName evidence="13">Cytochrome c domain-containing protein</fullName>
    </recommendedName>
</protein>
<dbReference type="GO" id="GO:0005509">
    <property type="term" value="F:calcium ion binding"/>
    <property type="evidence" value="ECO:0007669"/>
    <property type="project" value="InterPro"/>
</dbReference>
<dbReference type="PROSITE" id="PS51007">
    <property type="entry name" value="CYTC"/>
    <property type="match status" value="1"/>
</dbReference>
<evidence type="ECO:0000256" key="5">
    <source>
        <dbReference type="ARBA" id="ARBA00022723"/>
    </source>
</evidence>
<sequence>MKTRNPAMGQFVPTCWASTLTLLLAIFMAGSACTIDGFSGSGLTGQDEQLSPLLASSMQTPPANWPSNGRTPGEDRFSPLNQITEGNVNELGLAWSYETGTDRGLEATPVVIDGVMYTSGSWSIVIALDAATGEELWRFDPGVDEIYDRIACCDVVNRGVAVYNRKVYVGVLDGRLIALDTYTGEPVWETMTVDQDRFYSVTGAPRIVKGQVIIGNGGAEFGVRGYVSAYDAETGELNWRFYTIPGDFMAPGTPKMPPDEAAMTLAAETWGPDTLWEAGGGGTAWDSFAYDPELDLLYIGVGNGSPWNQQHRDPSGGDNLFLASIVALDPDDGTYVWHYQTTPGETWDYTATQQMILANLSIPSSDGRGSEMRKVIMQAPKNGFFYVIDRATGEFLSADNYVTVTWADRIDPETGRPIEIPGARYENEAAFIRPAQLGGHNWQPMSFNPDTGLVYIPAQDNAIAWEHLPRWQFRENTWLAAARTRRSLEGYTFPDDGHLVAWDPVAQEPVWQVDYDNYWNGGTLSTAGNLVFQGTATGDFIAYRATDGKMLWQSWARTGILAGPVSYEIDGTQYIAVMAGWGGAFAVRSRNEGKIFAFALGGDASAVASGRLPERETPSQIEQTPNTATLTQGLELFNTWCAQCHGGGTTLPDLRYSEPEIYDRYQQIVLAGERADQGMPPFGAELDLEQVRAIAAWVIEERNGLTRQE</sequence>
<keyword evidence="11" id="KW-1015">Disulfide bond</keyword>
<name>A0A381RUD1_9ZZZZ</name>
<keyword evidence="6" id="KW-0732">Signal</keyword>
<evidence type="ECO:0000256" key="4">
    <source>
        <dbReference type="ARBA" id="ARBA00022617"/>
    </source>
</evidence>